<dbReference type="RefSeq" id="WP_012926777.1">
    <property type="nucleotide sequence ID" value="NC_013730.1"/>
</dbReference>
<evidence type="ECO:0000313" key="1">
    <source>
        <dbReference type="EMBL" id="ADB38233.1"/>
    </source>
</evidence>
<reference evidence="1 2" key="1">
    <citation type="journal article" date="2010" name="Stand. Genomic Sci.">
        <title>Complete genome sequence of Spirosoma linguale type strain (1).</title>
        <authorList>
            <person name="Lail K."/>
            <person name="Sikorski J."/>
            <person name="Saunders E."/>
            <person name="Lapidus A."/>
            <person name="Glavina Del Rio T."/>
            <person name="Copeland A."/>
            <person name="Tice H."/>
            <person name="Cheng J.-F."/>
            <person name="Lucas S."/>
            <person name="Nolan M."/>
            <person name="Bruce D."/>
            <person name="Goodwin L."/>
            <person name="Pitluck S."/>
            <person name="Ivanova N."/>
            <person name="Mavromatis K."/>
            <person name="Ovchinnikova G."/>
            <person name="Pati A."/>
            <person name="Chen A."/>
            <person name="Palaniappan K."/>
            <person name="Land M."/>
            <person name="Hauser L."/>
            <person name="Chang Y.-J."/>
            <person name="Jeffries C.D."/>
            <person name="Chain P."/>
            <person name="Brettin T."/>
            <person name="Detter J.C."/>
            <person name="Schuetze A."/>
            <person name="Rohde M."/>
            <person name="Tindall B.J."/>
            <person name="Goeker M."/>
            <person name="Bristow J."/>
            <person name="Eisen J.A."/>
            <person name="Markowitz V."/>
            <person name="Hugenholtz P."/>
            <person name="Kyrpides N.C."/>
            <person name="Klenk H.-P."/>
            <person name="Chen F."/>
        </authorList>
    </citation>
    <scope>NUCLEOTIDE SEQUENCE [LARGE SCALE GENOMIC DNA]</scope>
    <source>
        <strain evidence="2">ATCC 33905 / DSM 74 / LMG 10896 / Claus 1</strain>
    </source>
</reference>
<dbReference type="Proteomes" id="UP000002028">
    <property type="component" value="Chromosome"/>
</dbReference>
<organism evidence="1 2">
    <name type="scientific">Spirosoma linguale (strain ATCC 33905 / DSM 74 / LMG 10896 / Claus 1)</name>
    <dbReference type="NCBI Taxonomy" id="504472"/>
    <lineage>
        <taxon>Bacteria</taxon>
        <taxon>Pseudomonadati</taxon>
        <taxon>Bacteroidota</taxon>
        <taxon>Cytophagia</taxon>
        <taxon>Cytophagales</taxon>
        <taxon>Cytophagaceae</taxon>
        <taxon>Spirosoma</taxon>
    </lineage>
</organism>
<proteinExistence type="predicted"/>
<sequence length="505" mass="54204">MVQNLHSGDLKEVVSGEITGTVYLYRTNNGYLGPGNVGWQAIGEQLQVYTLQAGQTVSIPINGSKGMIANSCPSMVQLVWDNQVAVPATNTKTNPAARALKRAKPVRKRLTSINDNLSPVEEAIQTLTAQWYNAVVTGLGLDSNSFQLVQGVTPLGTTSEEIWDIFDGVPPSSITNFFSPAQTNSFSTNYGSVINNLIPQNSNSFQTDMSDYYSNWSAYLKTVKTLPSGGLPELFQNWSSLNMPPDQAQTCLTDLLQVYQGTVYSAIKMWLEAGGFGAKKAYNATIEQLNIALGKTTNKTVSMDSSNESSDISNTWAKGEVGGFYDFFEGGGSSDYDNITMSMIKAGLNINASFDKVVTFTASPLSSVSTDPILSQYQPWFSSAALNLAYQTSDNTVWKTTHPTWEDTFGPNGNMLRTASAIVVVEGVNINMESNASFSSSEITQLQAAAEFGIFPFFEASASGGWTNSVQHDAAGNVSITSQSPNGVPIIIGVIVTPIGGVLLL</sequence>
<name>D2QEI1_SPILD</name>
<keyword evidence="2" id="KW-1185">Reference proteome</keyword>
<dbReference type="eggNOG" id="ENOG5032WST">
    <property type="taxonomic scope" value="Bacteria"/>
</dbReference>
<protein>
    <submittedName>
        <fullName evidence="1">Uncharacterized protein</fullName>
    </submittedName>
</protein>
<gene>
    <name evidence="1" type="ordered locus">Slin_2211</name>
</gene>
<evidence type="ECO:0000313" key="2">
    <source>
        <dbReference type="Proteomes" id="UP000002028"/>
    </source>
</evidence>
<dbReference type="AlphaFoldDB" id="D2QEI1"/>
<dbReference type="HOGENOM" id="CLU_041666_0_0_10"/>
<dbReference type="KEGG" id="sli:Slin_2211"/>
<accession>D2QEI1</accession>
<dbReference type="EMBL" id="CP001769">
    <property type="protein sequence ID" value="ADB38233.1"/>
    <property type="molecule type" value="Genomic_DNA"/>
</dbReference>